<evidence type="ECO:0008006" key="3">
    <source>
        <dbReference type="Google" id="ProtNLM"/>
    </source>
</evidence>
<reference evidence="2" key="1">
    <citation type="submission" date="2017-03" db="EMBL/GenBank/DDBJ databases">
        <title>Phytopthora megakarya and P. palmivora, two closely related causual agents of cacao black pod achieved similar genome size and gene model numbers by different mechanisms.</title>
        <authorList>
            <person name="Ali S."/>
            <person name="Shao J."/>
            <person name="Larry D.J."/>
            <person name="Kronmiller B."/>
            <person name="Shen D."/>
            <person name="Strem M.D."/>
            <person name="Melnick R.L."/>
            <person name="Guiltinan M.J."/>
            <person name="Tyler B.M."/>
            <person name="Meinhardt L.W."/>
            <person name="Bailey B.A."/>
        </authorList>
    </citation>
    <scope>NUCLEOTIDE SEQUENCE [LARGE SCALE GENOMIC DNA]</scope>
    <source>
        <strain evidence="2">zdho120</strain>
    </source>
</reference>
<proteinExistence type="predicted"/>
<name>A0A225WLM7_9STRA</name>
<protein>
    <recommendedName>
        <fullName evidence="3">DUF659 domain-containing protein</fullName>
    </recommendedName>
</protein>
<dbReference type="OrthoDB" id="128440at2759"/>
<accession>A0A225WLM7</accession>
<dbReference type="AlphaFoldDB" id="A0A225WLM7"/>
<gene>
    <name evidence="1" type="ORF">PHMEG_0008071</name>
</gene>
<evidence type="ECO:0000313" key="1">
    <source>
        <dbReference type="EMBL" id="OWZ17917.1"/>
    </source>
</evidence>
<keyword evidence="2" id="KW-1185">Reference proteome</keyword>
<comment type="caution">
    <text evidence="1">The sequence shown here is derived from an EMBL/GenBank/DDBJ whole genome shotgun (WGS) entry which is preliminary data.</text>
</comment>
<dbReference type="EMBL" id="NBNE01000672">
    <property type="protein sequence ID" value="OWZ17917.1"/>
    <property type="molecule type" value="Genomic_DNA"/>
</dbReference>
<organism evidence="1 2">
    <name type="scientific">Phytophthora megakarya</name>
    <dbReference type="NCBI Taxonomy" id="4795"/>
    <lineage>
        <taxon>Eukaryota</taxon>
        <taxon>Sar</taxon>
        <taxon>Stramenopiles</taxon>
        <taxon>Oomycota</taxon>
        <taxon>Peronosporomycetes</taxon>
        <taxon>Peronosporales</taxon>
        <taxon>Peronosporaceae</taxon>
        <taxon>Phytophthora</taxon>
    </lineage>
</organism>
<evidence type="ECO:0000313" key="2">
    <source>
        <dbReference type="Proteomes" id="UP000198211"/>
    </source>
</evidence>
<dbReference type="Proteomes" id="UP000198211">
    <property type="component" value="Unassembled WGS sequence"/>
</dbReference>
<sequence>MGSPVVFSVTTESAPVMQKAWEILEREQPIFCNRCSSHALNLICGGSDAFGEGPLVFLDACAARRASANCVVE</sequence>